<dbReference type="Pfam" id="PF13102">
    <property type="entry name" value="Phage_int_SAM_5"/>
    <property type="match status" value="1"/>
</dbReference>
<dbReference type="eggNOG" id="COG0582">
    <property type="taxonomic scope" value="Bacteria"/>
</dbReference>
<protein>
    <submittedName>
        <fullName evidence="5">Probable transposase</fullName>
    </submittedName>
</protein>
<dbReference type="Pfam" id="PF00589">
    <property type="entry name" value="Phage_integrase"/>
    <property type="match status" value="1"/>
</dbReference>
<dbReference type="EnsemblBacteria" id="CDF59554">
    <property type="protein sequence ID" value="CDF59554"/>
    <property type="gene ID" value="FP2531"/>
</dbReference>
<keyword evidence="2" id="KW-0238">DNA-binding</keyword>
<dbReference type="RefSeq" id="WP_016361999.1">
    <property type="nucleotide sequence ID" value="NC_009613.3"/>
</dbReference>
<dbReference type="CDD" id="cd01185">
    <property type="entry name" value="INTN1_C_like"/>
    <property type="match status" value="1"/>
</dbReference>
<comment type="similarity">
    <text evidence="1">Belongs to the 'phage' integrase family.</text>
</comment>
<dbReference type="SUPFAM" id="SSF56349">
    <property type="entry name" value="DNA breaking-rejoining enzymes"/>
    <property type="match status" value="1"/>
</dbReference>
<organism evidence="5 6">
    <name type="scientific">Flavobacterium psychrophilum (strain ATCC 49511 / DSM 21280 / CIP 103535 / JIP02/86)</name>
    <dbReference type="NCBI Taxonomy" id="402612"/>
    <lineage>
        <taxon>Bacteria</taxon>
        <taxon>Pseudomonadati</taxon>
        <taxon>Bacteroidota</taxon>
        <taxon>Flavobacteriia</taxon>
        <taxon>Flavobacteriales</taxon>
        <taxon>Flavobacteriaceae</taxon>
        <taxon>Flavobacterium</taxon>
    </lineage>
</organism>
<dbReference type="AlphaFoldDB" id="R7RV84"/>
<dbReference type="PANTHER" id="PTHR30349">
    <property type="entry name" value="PHAGE INTEGRASE-RELATED"/>
    <property type="match status" value="1"/>
</dbReference>
<dbReference type="Proteomes" id="UP000006394">
    <property type="component" value="Chromosome"/>
</dbReference>
<evidence type="ECO:0000259" key="4">
    <source>
        <dbReference type="PROSITE" id="PS51898"/>
    </source>
</evidence>
<proteinExistence type="inferred from homology"/>
<dbReference type="Gene3D" id="1.10.150.130">
    <property type="match status" value="1"/>
</dbReference>
<dbReference type="STRING" id="402612.FP2531"/>
<accession>R7RV84</accession>
<evidence type="ECO:0000256" key="3">
    <source>
        <dbReference type="ARBA" id="ARBA00023172"/>
    </source>
</evidence>
<evidence type="ECO:0000256" key="2">
    <source>
        <dbReference type="ARBA" id="ARBA00023125"/>
    </source>
</evidence>
<keyword evidence="3" id="KW-0233">DNA recombination</keyword>
<feature type="domain" description="Tyr recombinase" evidence="4">
    <location>
        <begin position="203"/>
        <end position="373"/>
    </location>
</feature>
<dbReference type="InterPro" id="IPR011010">
    <property type="entry name" value="DNA_brk_join_enz"/>
</dbReference>
<dbReference type="InterPro" id="IPR002104">
    <property type="entry name" value="Integrase_catalytic"/>
</dbReference>
<dbReference type="GO" id="GO:0006310">
    <property type="term" value="P:DNA recombination"/>
    <property type="evidence" value="ECO:0007669"/>
    <property type="project" value="UniProtKB-KW"/>
</dbReference>
<dbReference type="HOGENOM" id="CLU_033139_1_0_10"/>
<dbReference type="KEGG" id="fps:FP2531"/>
<dbReference type="PROSITE" id="PS51898">
    <property type="entry name" value="TYR_RECOMBINASE"/>
    <property type="match status" value="1"/>
</dbReference>
<evidence type="ECO:0000313" key="6">
    <source>
        <dbReference type="Proteomes" id="UP000006394"/>
    </source>
</evidence>
<sequence>MIKVTIRQRAMTKGMQSLYLDFYPPIFIPATKKLTRREFLKLHIIAKPKNPMERNSNTQTLALAEQIRLKRENEINKPEIYNEFETEQLKEKAKGEVSFTDYFKKQVEKRHGSNYDVWKYSFNHFKQFSKTDVKFNELTKVFCNDYKDYLLKAKAKKGSGTIANNTAHSYFGKFKTTLKKAFEDEVINIPLHSRIATIEEKETTKQFLTADEVNTLANTACSNPILKQASLFSILTGLRFSDVINLNWNNVFYTKDKGYSIRFKHKKTDSIEYNLPISNQAYTMLGEPQELSQQIFAGLTKKLARDRILEKWTTDAGITKHITFHCFRHTYATLQLEGGTDLFTVSKMLGHKNQKTTQIYAKIVDETKRKATDKINIEFKK</sequence>
<gene>
    <name evidence="5" type="ordered locus">FP2531</name>
</gene>
<dbReference type="InterPro" id="IPR025269">
    <property type="entry name" value="SAM-like_dom"/>
</dbReference>
<dbReference type="GO" id="GO:0015074">
    <property type="term" value="P:DNA integration"/>
    <property type="evidence" value="ECO:0007669"/>
    <property type="project" value="InterPro"/>
</dbReference>
<dbReference type="InterPro" id="IPR050090">
    <property type="entry name" value="Tyrosine_recombinase_XerCD"/>
</dbReference>
<dbReference type="EMBL" id="AM398681">
    <property type="protein sequence ID" value="CDF59554.1"/>
    <property type="molecule type" value="Genomic_DNA"/>
</dbReference>
<keyword evidence="6" id="KW-1185">Reference proteome</keyword>
<evidence type="ECO:0000256" key="1">
    <source>
        <dbReference type="ARBA" id="ARBA00008857"/>
    </source>
</evidence>
<evidence type="ECO:0000313" key="5">
    <source>
        <dbReference type="EMBL" id="CDF59554.1"/>
    </source>
</evidence>
<dbReference type="InterPro" id="IPR013762">
    <property type="entry name" value="Integrase-like_cat_sf"/>
</dbReference>
<dbReference type="GO" id="GO:0003677">
    <property type="term" value="F:DNA binding"/>
    <property type="evidence" value="ECO:0007669"/>
    <property type="project" value="UniProtKB-KW"/>
</dbReference>
<dbReference type="GeneID" id="66552691"/>
<dbReference type="PANTHER" id="PTHR30349:SF64">
    <property type="entry name" value="PROPHAGE INTEGRASE INTD-RELATED"/>
    <property type="match status" value="1"/>
</dbReference>
<dbReference type="Gene3D" id="1.10.443.10">
    <property type="entry name" value="Intergrase catalytic core"/>
    <property type="match status" value="1"/>
</dbReference>
<reference evidence="5 6" key="1">
    <citation type="journal article" date="2007" name="Nat. Biotechnol.">
        <title>Complete genome sequence of the fish pathogen Flavobacterium psychrophilum.</title>
        <authorList>
            <person name="Duchaud E."/>
            <person name="Boussaha M."/>
            <person name="Loux V."/>
            <person name="Bernardet J.F."/>
            <person name="Michel C."/>
            <person name="Kerouault B."/>
            <person name="Mondot S."/>
            <person name="Nicolas P."/>
            <person name="Bossy R."/>
            <person name="Caron C."/>
            <person name="Bessieres P."/>
            <person name="Gibrat J.F."/>
            <person name="Claverol S."/>
            <person name="Dumetz F."/>
            <person name="Le Henaff M."/>
            <person name="Benmansour A."/>
        </authorList>
    </citation>
    <scope>NUCLEOTIDE SEQUENCE [LARGE SCALE GENOMIC DNA]</scope>
    <source>
        <strain evidence="6">ATCC 49511 / DSM 21280 / CIP 103535 / JIP02/86</strain>
    </source>
</reference>
<dbReference type="InterPro" id="IPR010998">
    <property type="entry name" value="Integrase_recombinase_N"/>
</dbReference>
<name>R7RV84_FLAPJ</name>
<dbReference type="OrthoDB" id="9806835at2"/>